<evidence type="ECO:0000313" key="15">
    <source>
        <dbReference type="Proteomes" id="UP000245783"/>
    </source>
</evidence>
<evidence type="ECO:0000256" key="7">
    <source>
        <dbReference type="ARBA" id="ARBA00022643"/>
    </source>
</evidence>
<keyword evidence="6 11" id="KW-0285">Flavoprotein</keyword>
<comment type="catalytic activity">
    <reaction evidence="10 11">
        <text>(S)-dihydroorotate + a quinone = orotate + a quinol</text>
        <dbReference type="Rhea" id="RHEA:30187"/>
        <dbReference type="ChEBI" id="CHEBI:24646"/>
        <dbReference type="ChEBI" id="CHEBI:30839"/>
        <dbReference type="ChEBI" id="CHEBI:30864"/>
        <dbReference type="ChEBI" id="CHEBI:132124"/>
        <dbReference type="EC" id="1.3.5.2"/>
    </reaction>
</comment>
<evidence type="ECO:0000256" key="9">
    <source>
        <dbReference type="ARBA" id="ARBA00023136"/>
    </source>
</evidence>
<keyword evidence="11" id="KW-0496">Mitochondrion</keyword>
<evidence type="ECO:0000256" key="3">
    <source>
        <dbReference type="ARBA" id="ARBA00005359"/>
    </source>
</evidence>
<comment type="similarity">
    <text evidence="3 11">Belongs to the dihydroorotate dehydrogenase family. Type 2 subfamily.</text>
</comment>
<dbReference type="InterPro" id="IPR005719">
    <property type="entry name" value="Dihydroorotate_DH_2"/>
</dbReference>
<organism evidence="14 15">
    <name type="scientific">Ceraceosorus guamensis</name>
    <dbReference type="NCBI Taxonomy" id="1522189"/>
    <lineage>
        <taxon>Eukaryota</taxon>
        <taxon>Fungi</taxon>
        <taxon>Dikarya</taxon>
        <taxon>Basidiomycota</taxon>
        <taxon>Ustilaginomycotina</taxon>
        <taxon>Exobasidiomycetes</taxon>
        <taxon>Ceraceosorales</taxon>
        <taxon>Ceraceosoraceae</taxon>
        <taxon>Ceraceosorus</taxon>
    </lineage>
</organism>
<dbReference type="STRING" id="1522189.A0A316VUJ3"/>
<dbReference type="PROSITE" id="PS00911">
    <property type="entry name" value="DHODEHASE_1"/>
    <property type="match status" value="1"/>
</dbReference>
<dbReference type="PANTHER" id="PTHR48109">
    <property type="entry name" value="DIHYDROOROTATE DEHYDROGENASE (QUINONE), MITOCHONDRIAL-RELATED"/>
    <property type="match status" value="1"/>
</dbReference>
<dbReference type="GO" id="GO:0005743">
    <property type="term" value="C:mitochondrial inner membrane"/>
    <property type="evidence" value="ECO:0007669"/>
    <property type="project" value="UniProtKB-SubCell"/>
</dbReference>
<dbReference type="InterPro" id="IPR001295">
    <property type="entry name" value="Dihydroorotate_DH_CS"/>
</dbReference>
<dbReference type="GO" id="GO:0006207">
    <property type="term" value="P:'de novo' pyrimidine nucleobase biosynthetic process"/>
    <property type="evidence" value="ECO:0007669"/>
    <property type="project" value="InterPro"/>
</dbReference>
<evidence type="ECO:0000256" key="12">
    <source>
        <dbReference type="SAM" id="MobiDB-lite"/>
    </source>
</evidence>
<dbReference type="InParanoid" id="A0A316VUJ3"/>
<evidence type="ECO:0000313" key="14">
    <source>
        <dbReference type="EMBL" id="PWN41286.1"/>
    </source>
</evidence>
<feature type="region of interest" description="Disordered" evidence="12">
    <location>
        <begin position="773"/>
        <end position="801"/>
    </location>
</feature>
<dbReference type="EC" id="1.3.5.2" evidence="4 11"/>
<dbReference type="PROSITE" id="PS00912">
    <property type="entry name" value="DHODEHASE_2"/>
    <property type="match status" value="1"/>
</dbReference>
<keyword evidence="15" id="KW-1185">Reference proteome</keyword>
<gene>
    <name evidence="14" type="ORF">IE81DRAFT_315299</name>
</gene>
<dbReference type="EMBL" id="KZ819395">
    <property type="protein sequence ID" value="PWN41286.1"/>
    <property type="molecule type" value="Genomic_DNA"/>
</dbReference>
<keyword evidence="7 11" id="KW-0288">FMN</keyword>
<evidence type="ECO:0000256" key="5">
    <source>
        <dbReference type="ARBA" id="ARBA00017599"/>
    </source>
</evidence>
<comment type="cofactor">
    <cofactor evidence="11">
        <name>FMN</name>
        <dbReference type="ChEBI" id="CHEBI:58210"/>
    </cofactor>
    <text evidence="11">Binds 1 FMN per subunit.</text>
</comment>
<reference evidence="14 15" key="1">
    <citation type="journal article" date="2018" name="Mol. Biol. Evol.">
        <title>Broad Genomic Sampling Reveals a Smut Pathogenic Ancestry of the Fungal Clade Ustilaginomycotina.</title>
        <authorList>
            <person name="Kijpornyongpan T."/>
            <person name="Mondo S.J."/>
            <person name="Barry K."/>
            <person name="Sandor L."/>
            <person name="Lee J."/>
            <person name="Lipzen A."/>
            <person name="Pangilinan J."/>
            <person name="LaButti K."/>
            <person name="Hainaut M."/>
            <person name="Henrissat B."/>
            <person name="Grigoriev I.V."/>
            <person name="Spatafora J.W."/>
            <person name="Aime M.C."/>
        </authorList>
    </citation>
    <scope>NUCLEOTIDE SEQUENCE [LARGE SCALE GENOMIC DNA]</scope>
    <source>
        <strain evidence="14 15">MCA 4658</strain>
    </source>
</reference>
<dbReference type="UniPathway" id="UPA00070">
    <property type="reaction ID" value="UER00946"/>
</dbReference>
<protein>
    <recommendedName>
        <fullName evidence="5 11">Dihydroorotate dehydrogenase (quinone), mitochondrial</fullName>
        <shortName evidence="11">DHOdehase</shortName>
        <ecNumber evidence="4 11">1.3.5.2</ecNumber>
    </recommendedName>
</protein>
<sequence>MMSPLRASLRLRVPAQAHLHSILTQRNAVPSTRIPSRTYATAPQDSSKSTSQALGASQDAQKLAADAANLKKEHVKEEVRSGVAQIRGEAEEATRAAESNVQSGSDKVQAAAKNAKSTYAAGPSFGGSGGNGSSGSGSGVVSKFTSLLKWTLIILGGSYVVAYHLDSRSAIHRWVAIPVLQLIASPEEAQKLAIKLLSMGVMPRDLGTDDEVLKVELFGKQLSNPIGLAAGFDKQGEAIDGLLNLGWGMVEIGSVTPLAQPGNDLPRYFRLENDRAAINRFGFNSDGHDAVLHRLRERLSRWLHSSGTINDVRVPITSGQAADEILARNPDIGPALLDASGLPRSTKPGQLLGINLGKNKSSAAEDVSDYEVGVQSLGRYADFLVINISSPNTPGLRALQRYQTLTRLLSAVVKARDDLPTPRAPLLVKIAPDLSTQELHDVADAALSAKIDGLIISNTTVSRPETLKSAPHLIEETGGLSGPPLKTLALRALQIVRERAGDKLPLVGCGGISSGADALDFARAGASAVELYTSFGYEGVGHPRRIKDELTSLLKAQNTTWAKSIGAGLPSREDAQGKLPSGEQEIQVVGGTAQRLDSVRAGIKGELEGLRKALGGSATRETRAAAFRPDPKDSAYVSLLDRVHAVLGTDYPSHEADSAGDILDPSQESLSSSSTIEALKGASRASTQKTTTRAQELQQDLDEALLDPSFISAGLPSADNYSVRPRSRITTRRDEHIDAGAGRTSVVGEGLAKKVSEEVKSVKGEVEKGWKEAKATLRASTPTQLEGDAKSWKEADTRRRV</sequence>
<evidence type="ECO:0000256" key="8">
    <source>
        <dbReference type="ARBA" id="ARBA00023002"/>
    </source>
</evidence>
<feature type="domain" description="Dihydroorotate dehydrogenase catalytic" evidence="13">
    <location>
        <begin position="213"/>
        <end position="554"/>
    </location>
</feature>
<name>A0A316VUJ3_9BASI</name>
<dbReference type="OrthoDB" id="14784at2759"/>
<dbReference type="PANTHER" id="PTHR48109:SF4">
    <property type="entry name" value="DIHYDROOROTATE DEHYDROGENASE (QUINONE), MITOCHONDRIAL"/>
    <property type="match status" value="1"/>
</dbReference>
<proteinExistence type="inferred from homology"/>
<dbReference type="NCBIfam" id="TIGR01036">
    <property type="entry name" value="pyrD_sub2"/>
    <property type="match status" value="1"/>
</dbReference>
<dbReference type="InterPro" id="IPR013785">
    <property type="entry name" value="Aldolase_TIM"/>
</dbReference>
<feature type="region of interest" description="Disordered" evidence="12">
    <location>
        <begin position="27"/>
        <end position="60"/>
    </location>
</feature>
<evidence type="ECO:0000256" key="1">
    <source>
        <dbReference type="ARBA" id="ARBA00004370"/>
    </source>
</evidence>
<dbReference type="AlphaFoldDB" id="A0A316VUJ3"/>
<evidence type="ECO:0000256" key="11">
    <source>
        <dbReference type="RuleBase" id="RU361255"/>
    </source>
</evidence>
<keyword evidence="11" id="KW-0999">Mitochondrion inner membrane</keyword>
<dbReference type="SUPFAM" id="SSF51395">
    <property type="entry name" value="FMN-linked oxidoreductases"/>
    <property type="match status" value="1"/>
</dbReference>
<dbReference type="InterPro" id="IPR005720">
    <property type="entry name" value="Dihydroorotate_DH_cat"/>
</dbReference>
<keyword evidence="9" id="KW-0472">Membrane</keyword>
<evidence type="ECO:0000256" key="10">
    <source>
        <dbReference type="ARBA" id="ARBA00048639"/>
    </source>
</evidence>
<dbReference type="GeneID" id="37034395"/>
<comment type="subcellular location">
    <subcellularLocation>
        <location evidence="1">Membrane</location>
    </subcellularLocation>
    <subcellularLocation>
        <location evidence="11">Mitochondrion inner membrane</location>
        <topology evidence="11">Single-pass membrane protein</topology>
    </subcellularLocation>
</comment>
<evidence type="ECO:0000256" key="4">
    <source>
        <dbReference type="ARBA" id="ARBA00012791"/>
    </source>
</evidence>
<dbReference type="GO" id="GO:0044205">
    <property type="term" value="P:'de novo' UMP biosynthetic process"/>
    <property type="evidence" value="ECO:0007669"/>
    <property type="project" value="UniProtKB-UniPathway"/>
</dbReference>
<dbReference type="InterPro" id="IPR050074">
    <property type="entry name" value="DHO_dehydrogenase"/>
</dbReference>
<keyword evidence="8 11" id="KW-0560">Oxidoreductase</keyword>
<dbReference type="GO" id="GO:0106430">
    <property type="term" value="F:dihydroorotate dehydrogenase (quinone) activity"/>
    <property type="evidence" value="ECO:0007669"/>
    <property type="project" value="UniProtKB-EC"/>
</dbReference>
<dbReference type="Proteomes" id="UP000245783">
    <property type="component" value="Unassembled WGS sequence"/>
</dbReference>
<dbReference type="FunCoup" id="A0A316VUJ3">
    <property type="interactions" value="355"/>
</dbReference>
<dbReference type="CDD" id="cd04738">
    <property type="entry name" value="DHOD_2_like"/>
    <property type="match status" value="1"/>
</dbReference>
<feature type="region of interest" description="Disordered" evidence="12">
    <location>
        <begin position="74"/>
        <end position="109"/>
    </location>
</feature>
<comment type="pathway">
    <text evidence="2 11">Pyrimidine metabolism; UMP biosynthesis via de novo pathway; orotate from (S)-dihydroorotate (quinone route): step 1/1.</text>
</comment>
<dbReference type="Pfam" id="PF01180">
    <property type="entry name" value="DHO_dh"/>
    <property type="match status" value="1"/>
</dbReference>
<evidence type="ECO:0000256" key="6">
    <source>
        <dbReference type="ARBA" id="ARBA00022630"/>
    </source>
</evidence>
<feature type="compositionally biased region" description="Basic and acidic residues" evidence="12">
    <location>
        <begin position="787"/>
        <end position="801"/>
    </location>
</feature>
<evidence type="ECO:0000256" key="2">
    <source>
        <dbReference type="ARBA" id="ARBA00005161"/>
    </source>
</evidence>
<dbReference type="Gene3D" id="3.20.20.70">
    <property type="entry name" value="Aldolase class I"/>
    <property type="match status" value="1"/>
</dbReference>
<dbReference type="RefSeq" id="XP_025368446.1">
    <property type="nucleotide sequence ID" value="XM_025512525.1"/>
</dbReference>
<evidence type="ECO:0000259" key="13">
    <source>
        <dbReference type="Pfam" id="PF01180"/>
    </source>
</evidence>
<accession>A0A316VUJ3</accession>